<dbReference type="RefSeq" id="WP_095238176.1">
    <property type="nucleotide sequence ID" value="NZ_CP155469.1"/>
</dbReference>
<reference evidence="2 3" key="1">
    <citation type="submission" date="2017-07" db="EMBL/GenBank/DDBJ databases">
        <title>Isolation and whole genome analysis of endospore-forming bacteria from heroin.</title>
        <authorList>
            <person name="Kalinowski J."/>
            <person name="Ahrens B."/>
            <person name="Al-Dilaimi A."/>
            <person name="Winkler A."/>
            <person name="Wibberg D."/>
            <person name="Schleenbecker U."/>
            <person name="Ruckert C."/>
            <person name="Wolfel R."/>
            <person name="Grass G."/>
        </authorList>
    </citation>
    <scope>NUCLEOTIDE SEQUENCE [LARGE SCALE GENOMIC DNA]</scope>
    <source>
        <strain evidence="2 3">7523-2</strain>
    </source>
</reference>
<protein>
    <submittedName>
        <fullName evidence="2">Uncharacterized protein</fullName>
    </submittedName>
</protein>
<sequence>MSGLFDFLFANPFLVILLVGGLISFFSRMGQAAQQQNNRDEEPEQPHVEEQQPRQRPQRGPVQTQPRVDHRQPKQQEIRWEDYFPQESVPPAQPDIQPASVEASESALEKTEKLQERRRQLQERVDRFREAEQDLVSRKRDEANAGDSLDLNLSQLSGKEAMKAVVLAEILGPPKGRKLMKYPRRQY</sequence>
<proteinExistence type="predicted"/>
<name>A0A268S6T9_SHOCL</name>
<dbReference type="Proteomes" id="UP000216133">
    <property type="component" value="Unassembled WGS sequence"/>
</dbReference>
<evidence type="ECO:0000256" key="1">
    <source>
        <dbReference type="SAM" id="MobiDB-lite"/>
    </source>
</evidence>
<organism evidence="2 3">
    <name type="scientific">Shouchella clausii</name>
    <name type="common">Alkalihalobacillus clausii</name>
    <dbReference type="NCBI Taxonomy" id="79880"/>
    <lineage>
        <taxon>Bacteria</taxon>
        <taxon>Bacillati</taxon>
        <taxon>Bacillota</taxon>
        <taxon>Bacilli</taxon>
        <taxon>Bacillales</taxon>
        <taxon>Bacillaceae</taxon>
        <taxon>Shouchella</taxon>
    </lineage>
</organism>
<feature type="region of interest" description="Disordered" evidence="1">
    <location>
        <begin position="34"/>
        <end position="118"/>
    </location>
</feature>
<feature type="compositionally biased region" description="Basic and acidic residues" evidence="1">
    <location>
        <begin position="107"/>
        <end position="118"/>
    </location>
</feature>
<evidence type="ECO:0000313" key="2">
    <source>
        <dbReference type="EMBL" id="PAF27626.1"/>
    </source>
</evidence>
<gene>
    <name evidence="2" type="ORF">CHH61_02850</name>
</gene>
<feature type="compositionally biased region" description="Low complexity" evidence="1">
    <location>
        <begin position="54"/>
        <end position="66"/>
    </location>
</feature>
<evidence type="ECO:0000313" key="3">
    <source>
        <dbReference type="Proteomes" id="UP000216133"/>
    </source>
</evidence>
<feature type="compositionally biased region" description="Basic and acidic residues" evidence="1">
    <location>
        <begin position="67"/>
        <end position="82"/>
    </location>
</feature>
<comment type="caution">
    <text evidence="2">The sequence shown here is derived from an EMBL/GenBank/DDBJ whole genome shotgun (WGS) entry which is preliminary data.</text>
</comment>
<dbReference type="EMBL" id="NPBS01000011">
    <property type="protein sequence ID" value="PAF27626.1"/>
    <property type="molecule type" value="Genomic_DNA"/>
</dbReference>
<accession>A0A268S6T9</accession>
<feature type="compositionally biased region" description="Basic and acidic residues" evidence="1">
    <location>
        <begin position="38"/>
        <end position="53"/>
    </location>
</feature>
<dbReference type="AlphaFoldDB" id="A0A268S6T9"/>